<feature type="domain" description="SAF" evidence="5">
    <location>
        <begin position="123"/>
        <end position="185"/>
    </location>
</feature>
<comment type="function">
    <text evidence="4">Involved in the assembly process of the P-ring formation. It may associate with FlgF on the rod constituting a structure essential for the P-ring assembly or may act as a modulator protein for the P-ring assembly.</text>
</comment>
<evidence type="ECO:0000256" key="3">
    <source>
        <dbReference type="ARBA" id="ARBA00022764"/>
    </source>
</evidence>
<keyword evidence="6" id="KW-0282">Flagellum</keyword>
<keyword evidence="4" id="KW-1005">Bacterial flagellum biogenesis</keyword>
<reference evidence="6 7" key="1">
    <citation type="submission" date="2019-08" db="EMBL/GenBank/DDBJ databases">
        <title>Complete genome sequence of Thermosulfurimonas marina SU872T, an anaerobic thermophilic chemolithoautotrophic bacterium isolated from a shallow marine hydrothermal vent.</title>
        <authorList>
            <person name="Allioux M."/>
            <person name="Jebbar M."/>
            <person name="Slobodkina G."/>
            <person name="Slobodkin A."/>
            <person name="Moalic Y."/>
            <person name="Frolova A."/>
            <person name="Shao Z."/>
            <person name="Alain K."/>
        </authorList>
    </citation>
    <scope>NUCLEOTIDE SEQUENCE [LARGE SCALE GENOMIC DNA]</scope>
    <source>
        <strain evidence="6 7">SU872</strain>
    </source>
</reference>
<dbReference type="RefSeq" id="WP_168719915.1">
    <property type="nucleotide sequence ID" value="NZ_CP042909.1"/>
</dbReference>
<dbReference type="PANTHER" id="PTHR36307:SF1">
    <property type="entry name" value="FLAGELLA BASAL BODY P-RING FORMATION PROTEIN FLGA"/>
    <property type="match status" value="1"/>
</dbReference>
<dbReference type="Gene3D" id="2.30.30.760">
    <property type="match status" value="1"/>
</dbReference>
<comment type="subcellular location">
    <subcellularLocation>
        <location evidence="1 4">Periplasm</location>
    </subcellularLocation>
</comment>
<keyword evidence="6" id="KW-0969">Cilium</keyword>
<evidence type="ECO:0000256" key="1">
    <source>
        <dbReference type="ARBA" id="ARBA00004418"/>
    </source>
</evidence>
<accession>A0A6H1WTN0</accession>
<dbReference type="GO" id="GO:0044780">
    <property type="term" value="P:bacterial-type flagellum assembly"/>
    <property type="evidence" value="ECO:0007669"/>
    <property type="project" value="InterPro"/>
</dbReference>
<dbReference type="NCBIfam" id="TIGR03170">
    <property type="entry name" value="flgA_cterm"/>
    <property type="match status" value="1"/>
</dbReference>
<protein>
    <recommendedName>
        <fullName evidence="4">Flagella basal body P-ring formation protein FlgA</fullName>
    </recommendedName>
</protein>
<dbReference type="EMBL" id="CP042909">
    <property type="protein sequence ID" value="QJA06563.1"/>
    <property type="molecule type" value="Genomic_DNA"/>
</dbReference>
<keyword evidence="7" id="KW-1185">Reference proteome</keyword>
<dbReference type="GO" id="GO:0042597">
    <property type="term" value="C:periplasmic space"/>
    <property type="evidence" value="ECO:0007669"/>
    <property type="project" value="UniProtKB-SubCell"/>
</dbReference>
<name>A0A6H1WTN0_9BACT</name>
<dbReference type="InterPro" id="IPR039246">
    <property type="entry name" value="Flagellar_FlgA"/>
</dbReference>
<organism evidence="6 7">
    <name type="scientific">Thermosulfurimonas marina</name>
    <dbReference type="NCBI Taxonomy" id="2047767"/>
    <lineage>
        <taxon>Bacteria</taxon>
        <taxon>Pseudomonadati</taxon>
        <taxon>Thermodesulfobacteriota</taxon>
        <taxon>Thermodesulfobacteria</taxon>
        <taxon>Thermodesulfobacteriales</taxon>
        <taxon>Thermodesulfobacteriaceae</taxon>
        <taxon>Thermosulfurimonas</taxon>
    </lineage>
</organism>
<dbReference type="Gene3D" id="3.90.1210.10">
    <property type="entry name" value="Antifreeze-like/N-acetylneuraminic acid synthase C-terminal domain"/>
    <property type="match status" value="1"/>
</dbReference>
<proteinExistence type="inferred from homology"/>
<evidence type="ECO:0000256" key="2">
    <source>
        <dbReference type="ARBA" id="ARBA00022729"/>
    </source>
</evidence>
<sequence length="248" mass="27756">MGGPRDVKEWLEILAFLGLLFLWTFLALFWTGSLARARTITEEHLREVFRKEIVSTLPWPEEAVEITRFSAEPLPLEVPEGAVERVRISGAPHPGSNTLLVDYLLKGRLLARVRVLGFVEVWVPVAVLKRPLPRGAVLSATDLTLERRPLTRLPQDALFDLKEAVGKELRVGLPAGRVLRRSQIRAPALVHRNQIVRIVARSAHLTVTARGQARQDGRPGEIIRVRNLSSKKEIYARVTGPGVVEVTF</sequence>
<keyword evidence="3 4" id="KW-0574">Periplasm</keyword>
<keyword evidence="2" id="KW-0732">Signal</keyword>
<dbReference type="CDD" id="cd11614">
    <property type="entry name" value="SAF_CpaB_FlgA_like"/>
    <property type="match status" value="1"/>
</dbReference>
<dbReference type="InterPro" id="IPR017585">
    <property type="entry name" value="SAF_FlgA"/>
</dbReference>
<evidence type="ECO:0000313" key="7">
    <source>
        <dbReference type="Proteomes" id="UP000501253"/>
    </source>
</evidence>
<comment type="similarity">
    <text evidence="4">Belongs to the FlgA family.</text>
</comment>
<dbReference type="InterPro" id="IPR013974">
    <property type="entry name" value="SAF"/>
</dbReference>
<dbReference type="KEGG" id="tmai:FVE67_07035"/>
<evidence type="ECO:0000313" key="6">
    <source>
        <dbReference type="EMBL" id="QJA06563.1"/>
    </source>
</evidence>
<dbReference type="PANTHER" id="PTHR36307">
    <property type="entry name" value="FLAGELLA BASAL BODY P-RING FORMATION PROTEIN FLGA"/>
    <property type="match status" value="1"/>
</dbReference>
<keyword evidence="6" id="KW-0966">Cell projection</keyword>
<dbReference type="Proteomes" id="UP000501253">
    <property type="component" value="Chromosome"/>
</dbReference>
<evidence type="ECO:0000256" key="4">
    <source>
        <dbReference type="RuleBase" id="RU362063"/>
    </source>
</evidence>
<dbReference type="Pfam" id="PF13144">
    <property type="entry name" value="ChapFlgA"/>
    <property type="match status" value="1"/>
</dbReference>
<dbReference type="AlphaFoldDB" id="A0A6H1WTN0"/>
<evidence type="ECO:0000259" key="5">
    <source>
        <dbReference type="SMART" id="SM00858"/>
    </source>
</evidence>
<gene>
    <name evidence="6" type="primary">flgA</name>
    <name evidence="6" type="ORF">FVE67_07035</name>
</gene>
<dbReference type="SMART" id="SM00858">
    <property type="entry name" value="SAF"/>
    <property type="match status" value="1"/>
</dbReference>